<dbReference type="GO" id="GO:0006508">
    <property type="term" value="P:proteolysis"/>
    <property type="evidence" value="ECO:0007669"/>
    <property type="project" value="UniProtKB-KW"/>
</dbReference>
<dbReference type="PANTHER" id="PTHR36435">
    <property type="entry name" value="SLR1288 PROTEIN"/>
    <property type="match status" value="1"/>
</dbReference>
<feature type="transmembrane region" description="Helical" evidence="1">
    <location>
        <begin position="101"/>
        <end position="122"/>
    </location>
</feature>
<feature type="transmembrane region" description="Helical" evidence="1">
    <location>
        <begin position="134"/>
        <end position="151"/>
    </location>
</feature>
<protein>
    <submittedName>
        <fullName evidence="3">CPBP family intramembrane metalloprotease</fullName>
    </submittedName>
</protein>
<name>A0A7X2PD98_9SPIO</name>
<dbReference type="AlphaFoldDB" id="A0A7X2PD98"/>
<dbReference type="GO" id="GO:0080120">
    <property type="term" value="P:CAAX-box protein maturation"/>
    <property type="evidence" value="ECO:0007669"/>
    <property type="project" value="UniProtKB-ARBA"/>
</dbReference>
<dbReference type="GO" id="GO:0008237">
    <property type="term" value="F:metallopeptidase activity"/>
    <property type="evidence" value="ECO:0007669"/>
    <property type="project" value="UniProtKB-KW"/>
</dbReference>
<feature type="domain" description="CAAX prenyl protease 2/Lysostaphin resistance protein A-like" evidence="2">
    <location>
        <begin position="102"/>
        <end position="195"/>
    </location>
</feature>
<dbReference type="SUPFAM" id="SSF103473">
    <property type="entry name" value="MFS general substrate transporter"/>
    <property type="match status" value="1"/>
</dbReference>
<keyword evidence="3" id="KW-0482">Metalloprotease</keyword>
<organism evidence="3 4">
    <name type="scientific">Bullifex porci</name>
    <dbReference type="NCBI Taxonomy" id="2606638"/>
    <lineage>
        <taxon>Bacteria</taxon>
        <taxon>Pseudomonadati</taxon>
        <taxon>Spirochaetota</taxon>
        <taxon>Spirochaetia</taxon>
        <taxon>Spirochaetales</taxon>
        <taxon>Spirochaetaceae</taxon>
        <taxon>Bullifex</taxon>
    </lineage>
</organism>
<feature type="transmembrane region" description="Helical" evidence="1">
    <location>
        <begin position="35"/>
        <end position="53"/>
    </location>
</feature>
<reference evidence="3 4" key="1">
    <citation type="submission" date="2019-08" db="EMBL/GenBank/DDBJ databases">
        <title>In-depth cultivation of the pig gut microbiome towards novel bacterial diversity and tailored functional studies.</title>
        <authorList>
            <person name="Wylensek D."/>
            <person name="Hitch T.C.A."/>
            <person name="Clavel T."/>
        </authorList>
    </citation>
    <scope>NUCLEOTIDE SEQUENCE [LARGE SCALE GENOMIC DNA]</scope>
    <source>
        <strain evidence="3 4">NM-380-WT-3C1</strain>
    </source>
</reference>
<evidence type="ECO:0000313" key="3">
    <source>
        <dbReference type="EMBL" id="MSU06733.1"/>
    </source>
</evidence>
<comment type="caution">
    <text evidence="3">The sequence shown here is derived from an EMBL/GenBank/DDBJ whole genome shotgun (WGS) entry which is preliminary data.</text>
</comment>
<dbReference type="InterPro" id="IPR052710">
    <property type="entry name" value="CAAX_protease"/>
</dbReference>
<accession>A0A7X2PD98</accession>
<dbReference type="GO" id="GO:0004175">
    <property type="term" value="F:endopeptidase activity"/>
    <property type="evidence" value="ECO:0007669"/>
    <property type="project" value="UniProtKB-ARBA"/>
</dbReference>
<evidence type="ECO:0000313" key="4">
    <source>
        <dbReference type="Proteomes" id="UP000460549"/>
    </source>
</evidence>
<dbReference type="Pfam" id="PF02517">
    <property type="entry name" value="Rce1-like"/>
    <property type="match status" value="1"/>
</dbReference>
<keyword evidence="4" id="KW-1185">Reference proteome</keyword>
<feature type="transmembrane region" description="Helical" evidence="1">
    <location>
        <begin position="207"/>
        <end position="227"/>
    </location>
</feature>
<evidence type="ECO:0000259" key="2">
    <source>
        <dbReference type="Pfam" id="PF02517"/>
    </source>
</evidence>
<keyword evidence="3" id="KW-0378">Hydrolase</keyword>
<dbReference type="InterPro" id="IPR003675">
    <property type="entry name" value="Rce1/LyrA-like_dom"/>
</dbReference>
<keyword evidence="1" id="KW-1133">Transmembrane helix</keyword>
<feature type="transmembrane region" description="Helical" evidence="1">
    <location>
        <begin position="157"/>
        <end position="178"/>
    </location>
</feature>
<keyword evidence="1" id="KW-0472">Membrane</keyword>
<sequence length="232" mass="26276">MKKFYEKSELWFSITWIIIYVAIMGNLRNNFGDESIFSLLGVLIIAAILTIFIVKNNLKEKYGLVLCKNAKRFLYFIPFVLLCSVNLWFGAEMHYDLPHQIIAMITMLLIGYTEEVIFRGLLFKAIEKDSIKQAIVISAVTFGIGHIVNLLTGQGTISTILQVLYAIAIGFSFVMCFYKGGSLIPCIVTHSIINMTSKISIHNEDQMWSYISAIFIIVVAGSYALYLKKQKN</sequence>
<feature type="transmembrane region" description="Helical" evidence="1">
    <location>
        <begin position="73"/>
        <end position="89"/>
    </location>
</feature>
<keyword evidence="3" id="KW-0645">Protease</keyword>
<dbReference type="PANTHER" id="PTHR36435:SF1">
    <property type="entry name" value="CAAX AMINO TERMINAL PROTEASE FAMILY PROTEIN"/>
    <property type="match status" value="1"/>
</dbReference>
<dbReference type="Proteomes" id="UP000460549">
    <property type="component" value="Unassembled WGS sequence"/>
</dbReference>
<dbReference type="InterPro" id="IPR036259">
    <property type="entry name" value="MFS_trans_sf"/>
</dbReference>
<gene>
    <name evidence="3" type="ORF">FYJ80_08090</name>
</gene>
<keyword evidence="1" id="KW-0812">Transmembrane</keyword>
<feature type="transmembrane region" description="Helical" evidence="1">
    <location>
        <begin position="10"/>
        <end position="29"/>
    </location>
</feature>
<evidence type="ECO:0000256" key="1">
    <source>
        <dbReference type="SAM" id="Phobius"/>
    </source>
</evidence>
<proteinExistence type="predicted"/>
<dbReference type="RefSeq" id="WP_154425824.1">
    <property type="nucleotide sequence ID" value="NZ_VUNN01000016.1"/>
</dbReference>
<dbReference type="EMBL" id="VUNN01000016">
    <property type="protein sequence ID" value="MSU06733.1"/>
    <property type="molecule type" value="Genomic_DNA"/>
</dbReference>